<feature type="transmembrane region" description="Helical" evidence="1">
    <location>
        <begin position="159"/>
        <end position="178"/>
    </location>
</feature>
<feature type="transmembrane region" description="Helical" evidence="1">
    <location>
        <begin position="6"/>
        <end position="29"/>
    </location>
</feature>
<dbReference type="EMBL" id="BNJF01000002">
    <property type="protein sequence ID" value="GHO46659.1"/>
    <property type="molecule type" value="Genomic_DNA"/>
</dbReference>
<evidence type="ECO:0000256" key="1">
    <source>
        <dbReference type="SAM" id="Phobius"/>
    </source>
</evidence>
<protein>
    <submittedName>
        <fullName evidence="2">Uncharacterized protein</fullName>
    </submittedName>
</protein>
<evidence type="ECO:0000313" key="3">
    <source>
        <dbReference type="Proteomes" id="UP000612362"/>
    </source>
</evidence>
<keyword evidence="1" id="KW-1133">Transmembrane helix</keyword>
<name>A0A8J3I8J7_9CHLR</name>
<feature type="transmembrane region" description="Helical" evidence="1">
    <location>
        <begin position="69"/>
        <end position="89"/>
    </location>
</feature>
<keyword evidence="1" id="KW-0472">Membrane</keyword>
<gene>
    <name evidence="2" type="ORF">KSX_48220</name>
</gene>
<organism evidence="2 3">
    <name type="scientific">Ktedonospora formicarum</name>
    <dbReference type="NCBI Taxonomy" id="2778364"/>
    <lineage>
        <taxon>Bacteria</taxon>
        <taxon>Bacillati</taxon>
        <taxon>Chloroflexota</taxon>
        <taxon>Ktedonobacteria</taxon>
        <taxon>Ktedonobacterales</taxon>
        <taxon>Ktedonobacteraceae</taxon>
        <taxon>Ktedonospora</taxon>
    </lineage>
</organism>
<accession>A0A8J3I8J7</accession>
<keyword evidence="1" id="KW-0812">Transmembrane</keyword>
<evidence type="ECO:0000313" key="2">
    <source>
        <dbReference type="EMBL" id="GHO46659.1"/>
    </source>
</evidence>
<comment type="caution">
    <text evidence="2">The sequence shown here is derived from an EMBL/GenBank/DDBJ whole genome shotgun (WGS) entry which is preliminary data.</text>
</comment>
<feature type="transmembrane region" description="Helical" evidence="1">
    <location>
        <begin position="126"/>
        <end position="147"/>
    </location>
</feature>
<dbReference type="Proteomes" id="UP000612362">
    <property type="component" value="Unassembled WGS sequence"/>
</dbReference>
<feature type="transmembrane region" description="Helical" evidence="1">
    <location>
        <begin position="36"/>
        <end position="57"/>
    </location>
</feature>
<keyword evidence="3" id="KW-1185">Reference proteome</keyword>
<dbReference type="RefSeq" id="WP_220196026.1">
    <property type="nucleotide sequence ID" value="NZ_BNJF01000002.1"/>
</dbReference>
<proteinExistence type="predicted"/>
<dbReference type="AlphaFoldDB" id="A0A8J3I8J7"/>
<feature type="transmembrane region" description="Helical" evidence="1">
    <location>
        <begin position="184"/>
        <end position="206"/>
    </location>
</feature>
<reference evidence="2" key="1">
    <citation type="submission" date="2020-10" db="EMBL/GenBank/DDBJ databases">
        <title>Taxonomic study of unclassified bacteria belonging to the class Ktedonobacteria.</title>
        <authorList>
            <person name="Yabe S."/>
            <person name="Wang C.M."/>
            <person name="Zheng Y."/>
            <person name="Sakai Y."/>
            <person name="Cavaletti L."/>
            <person name="Monciardini P."/>
            <person name="Donadio S."/>
        </authorList>
    </citation>
    <scope>NUCLEOTIDE SEQUENCE</scope>
    <source>
        <strain evidence="2">SOSP1-1</strain>
    </source>
</reference>
<feature type="transmembrane region" description="Helical" evidence="1">
    <location>
        <begin position="101"/>
        <end position="120"/>
    </location>
</feature>
<sequence length="210" mass="23260">MPIPVIANLMSIPIALVTMAIAIRALFMYRLSRSDMLLVLGLAMGSISIATLVGSLSDSHIGGTSFTGDWARAFGACCGALFIYLSSLVKSHEQMLNLVRWQALGWILFIIVILCTPLYPPIQAPWTPLILNLFRMIIYSLAFVRYASLYATKSTRFSMIMSVGFFILIIGYALNIPGYFQSGLIFFTIIAASVRIVSYLTLFWAYNTNA</sequence>